<keyword evidence="5" id="KW-0408">Iron</keyword>
<evidence type="ECO:0000259" key="7">
    <source>
        <dbReference type="PROSITE" id="PS51918"/>
    </source>
</evidence>
<evidence type="ECO:0000256" key="5">
    <source>
        <dbReference type="ARBA" id="ARBA00023004"/>
    </source>
</evidence>
<dbReference type="InterPro" id="IPR007197">
    <property type="entry name" value="rSAM"/>
</dbReference>
<keyword evidence="3" id="KW-0949">S-adenosyl-L-methionine</keyword>
<dbReference type="SFLD" id="SFLDG01067">
    <property type="entry name" value="SPASM/twitch_domain_containing"/>
    <property type="match status" value="1"/>
</dbReference>
<dbReference type="GO" id="GO:0051539">
    <property type="term" value="F:4 iron, 4 sulfur cluster binding"/>
    <property type="evidence" value="ECO:0007669"/>
    <property type="project" value="UniProtKB-KW"/>
</dbReference>
<dbReference type="GO" id="GO:0046872">
    <property type="term" value="F:metal ion binding"/>
    <property type="evidence" value="ECO:0007669"/>
    <property type="project" value="UniProtKB-KW"/>
</dbReference>
<dbReference type="PROSITE" id="PS51918">
    <property type="entry name" value="RADICAL_SAM"/>
    <property type="match status" value="1"/>
</dbReference>
<dbReference type="OrthoDB" id="9800840at2"/>
<dbReference type="PANTHER" id="PTHR43787">
    <property type="entry name" value="FEMO COFACTOR BIOSYNTHESIS PROTEIN NIFB-RELATED"/>
    <property type="match status" value="1"/>
</dbReference>
<dbReference type="SFLD" id="SFLDS00029">
    <property type="entry name" value="Radical_SAM"/>
    <property type="match status" value="1"/>
</dbReference>
<gene>
    <name evidence="8" type="ORF">YH65_03790</name>
</gene>
<reference evidence="8 9" key="1">
    <citation type="submission" date="2015-04" db="EMBL/GenBank/DDBJ databases">
        <title>Complete genome sequence of Sulfurovum lithotrophicum ATCC BAA-797T.</title>
        <authorList>
            <person name="Ahn J."/>
            <person name="Park G."/>
            <person name="Jeon W."/>
            <person name="Jang Y."/>
            <person name="Jang M."/>
            <person name="Lee H."/>
            <person name="Lee H."/>
        </authorList>
    </citation>
    <scope>NUCLEOTIDE SEQUENCE [LARGE SCALE GENOMIC DNA]</scope>
    <source>
        <strain evidence="9">ATCC BAA-797 / 42BKT</strain>
    </source>
</reference>
<name>A0A7U4RQD7_9BACT</name>
<reference evidence="9" key="2">
    <citation type="journal article" date="2017" name="Stand. Genomic Sci.">
        <title>Complete genome sequence of the sulfur-oxidizing chemolithoautotrophic Sulfurovum lithotrophicum 42BKTT.</title>
        <authorList>
            <person name="Jeon W."/>
            <person name="Priscilla L."/>
            <person name="Park G."/>
            <person name="Lee H."/>
            <person name="Lee N."/>
            <person name="Lee D."/>
            <person name="Kwon H."/>
            <person name="Ahn I."/>
            <person name="Lee C."/>
            <person name="Lee H."/>
            <person name="Ahn J."/>
        </authorList>
    </citation>
    <scope>NUCLEOTIDE SEQUENCE [LARGE SCALE GENOMIC DNA]</scope>
    <source>
        <strain evidence="9">ATCC BAA-797 / 42BKT</strain>
    </source>
</reference>
<feature type="domain" description="Radical SAM core" evidence="7">
    <location>
        <begin position="12"/>
        <end position="248"/>
    </location>
</feature>
<keyword evidence="4" id="KW-0479">Metal-binding</keyword>
<sequence>MNNIIFGPIHSRRFGKSLGVDLSPGKKQCNFDCLYCELDPAKTMVGQDEVLSVEEIIDAIKKGLQEHQDIDFLTITANGEPTLYPHLSELIDEINKIKGHTKTLILSNAASIDDPKVQDALLKLDEVKLSLDCATQKCLKKLDRSHLGIDVEHIKAGMLTFKKRYKGPLVIEILIVKTLNDSQEEIAKLNEFLLKLRPTRIDIGTIDRPPAFDVKPVSYEELLKISHLFDSSLPVYIASRKKTDASPESYSYEEILETLSKRPLTQEDIEVLFDEESQKRVENLLHKHKIKLVETNGVKFYKKV</sequence>
<dbReference type="InterPro" id="IPR013785">
    <property type="entry name" value="Aldolase_TIM"/>
</dbReference>
<dbReference type="GO" id="GO:0003824">
    <property type="term" value="F:catalytic activity"/>
    <property type="evidence" value="ECO:0007669"/>
    <property type="project" value="InterPro"/>
</dbReference>
<dbReference type="Pfam" id="PF04055">
    <property type="entry name" value="Radical_SAM"/>
    <property type="match status" value="1"/>
</dbReference>
<comment type="cofactor">
    <cofactor evidence="1">
        <name>[4Fe-4S] cluster</name>
        <dbReference type="ChEBI" id="CHEBI:49883"/>
    </cofactor>
</comment>
<dbReference type="Proteomes" id="UP000034444">
    <property type="component" value="Chromosome"/>
</dbReference>
<protein>
    <submittedName>
        <fullName evidence="8">Radical SAM protein</fullName>
    </submittedName>
</protein>
<evidence type="ECO:0000256" key="3">
    <source>
        <dbReference type="ARBA" id="ARBA00022691"/>
    </source>
</evidence>
<evidence type="ECO:0000256" key="4">
    <source>
        <dbReference type="ARBA" id="ARBA00022723"/>
    </source>
</evidence>
<dbReference type="SUPFAM" id="SSF102114">
    <property type="entry name" value="Radical SAM enzymes"/>
    <property type="match status" value="1"/>
</dbReference>
<dbReference type="AlphaFoldDB" id="A0A7U4RQD7"/>
<evidence type="ECO:0000256" key="6">
    <source>
        <dbReference type="ARBA" id="ARBA00023014"/>
    </source>
</evidence>
<dbReference type="CDD" id="cd01335">
    <property type="entry name" value="Radical_SAM"/>
    <property type="match status" value="1"/>
</dbReference>
<evidence type="ECO:0000313" key="9">
    <source>
        <dbReference type="Proteomes" id="UP000034444"/>
    </source>
</evidence>
<keyword evidence="6" id="KW-0411">Iron-sulfur</keyword>
<dbReference type="PANTHER" id="PTHR43787:SF11">
    <property type="entry name" value="UPF0026 PROTEIN SLR1464"/>
    <property type="match status" value="1"/>
</dbReference>
<dbReference type="EMBL" id="CP011308">
    <property type="protein sequence ID" value="AKF24607.1"/>
    <property type="molecule type" value="Genomic_DNA"/>
</dbReference>
<dbReference type="InterPro" id="IPR040084">
    <property type="entry name" value="GTPase_Obg"/>
</dbReference>
<dbReference type="RefSeq" id="WP_046550700.1">
    <property type="nucleotide sequence ID" value="NZ_CP011308.1"/>
</dbReference>
<proteinExistence type="predicted"/>
<evidence type="ECO:0000313" key="8">
    <source>
        <dbReference type="EMBL" id="AKF24607.1"/>
    </source>
</evidence>
<keyword evidence="9" id="KW-1185">Reference proteome</keyword>
<dbReference type="SFLD" id="SFLDG01083">
    <property type="entry name" value="Uncharacterised_Radical_SAM_Su"/>
    <property type="match status" value="1"/>
</dbReference>
<evidence type="ECO:0000256" key="2">
    <source>
        <dbReference type="ARBA" id="ARBA00022485"/>
    </source>
</evidence>
<dbReference type="KEGG" id="slh:YH65_03790"/>
<keyword evidence="2" id="KW-0004">4Fe-4S</keyword>
<evidence type="ECO:0000256" key="1">
    <source>
        <dbReference type="ARBA" id="ARBA00001966"/>
    </source>
</evidence>
<accession>A0A7U4RQD7</accession>
<dbReference type="InterPro" id="IPR058240">
    <property type="entry name" value="rSAM_sf"/>
</dbReference>
<organism evidence="8 9">
    <name type="scientific">Sulfurovum lithotrophicum</name>
    <dbReference type="NCBI Taxonomy" id="206403"/>
    <lineage>
        <taxon>Bacteria</taxon>
        <taxon>Pseudomonadati</taxon>
        <taxon>Campylobacterota</taxon>
        <taxon>Epsilonproteobacteria</taxon>
        <taxon>Campylobacterales</taxon>
        <taxon>Sulfurovaceae</taxon>
        <taxon>Sulfurovum</taxon>
    </lineage>
</organism>
<dbReference type="Gene3D" id="3.20.20.70">
    <property type="entry name" value="Aldolase class I"/>
    <property type="match status" value="1"/>
</dbReference>